<evidence type="ECO:0000313" key="2">
    <source>
        <dbReference type="EMBL" id="KAK1645128.1"/>
    </source>
</evidence>
<evidence type="ECO:0000256" key="1">
    <source>
        <dbReference type="SAM" id="MobiDB-lite"/>
    </source>
</evidence>
<dbReference type="EMBL" id="JAUUTY010000004">
    <property type="protein sequence ID" value="KAK1645128.1"/>
    <property type="molecule type" value="Genomic_DNA"/>
</dbReference>
<organism evidence="2 3">
    <name type="scientific">Lolium multiflorum</name>
    <name type="common">Italian ryegrass</name>
    <name type="synonym">Lolium perenne subsp. multiflorum</name>
    <dbReference type="NCBI Taxonomy" id="4521"/>
    <lineage>
        <taxon>Eukaryota</taxon>
        <taxon>Viridiplantae</taxon>
        <taxon>Streptophyta</taxon>
        <taxon>Embryophyta</taxon>
        <taxon>Tracheophyta</taxon>
        <taxon>Spermatophyta</taxon>
        <taxon>Magnoliopsida</taxon>
        <taxon>Liliopsida</taxon>
        <taxon>Poales</taxon>
        <taxon>Poaceae</taxon>
        <taxon>BOP clade</taxon>
        <taxon>Pooideae</taxon>
        <taxon>Poodae</taxon>
        <taxon>Poeae</taxon>
        <taxon>Poeae Chloroplast Group 2 (Poeae type)</taxon>
        <taxon>Loliodinae</taxon>
        <taxon>Loliinae</taxon>
        <taxon>Lolium</taxon>
    </lineage>
</organism>
<proteinExistence type="predicted"/>
<feature type="compositionally biased region" description="Low complexity" evidence="1">
    <location>
        <begin position="295"/>
        <end position="340"/>
    </location>
</feature>
<dbReference type="AlphaFoldDB" id="A0AAD8S4T0"/>
<feature type="compositionally biased region" description="Gly residues" evidence="1">
    <location>
        <begin position="179"/>
        <end position="188"/>
    </location>
</feature>
<feature type="compositionally biased region" description="Pro residues" evidence="1">
    <location>
        <begin position="341"/>
        <end position="355"/>
    </location>
</feature>
<dbReference type="Proteomes" id="UP001231189">
    <property type="component" value="Unassembled WGS sequence"/>
</dbReference>
<feature type="region of interest" description="Disordered" evidence="1">
    <location>
        <begin position="286"/>
        <end position="367"/>
    </location>
</feature>
<feature type="region of interest" description="Disordered" evidence="1">
    <location>
        <begin position="403"/>
        <end position="437"/>
    </location>
</feature>
<dbReference type="PANTHER" id="PTHR47481:SF31">
    <property type="entry name" value="OS01G0873500 PROTEIN"/>
    <property type="match status" value="1"/>
</dbReference>
<keyword evidence="3" id="KW-1185">Reference proteome</keyword>
<dbReference type="Pfam" id="PF14223">
    <property type="entry name" value="Retrotran_gag_2"/>
    <property type="match status" value="1"/>
</dbReference>
<comment type="caution">
    <text evidence="2">The sequence shown here is derived from an EMBL/GenBank/DDBJ whole genome shotgun (WGS) entry which is preliminary data.</text>
</comment>
<protein>
    <submittedName>
        <fullName evidence="2">Uncharacterized protein</fullName>
    </submittedName>
</protein>
<feature type="compositionally biased region" description="Polar residues" evidence="1">
    <location>
        <begin position="223"/>
        <end position="239"/>
    </location>
</feature>
<feature type="region of interest" description="Disordered" evidence="1">
    <location>
        <begin position="223"/>
        <end position="246"/>
    </location>
</feature>
<sequence>MSEEIASQLLGCSTAAAVWTSIHAMFSAQSRASVRHLRRQIQALRMTASEYMHKVKAMADAMTAVGSPLRDDEIIDYMLTGLGSPFNPIVASLNVITTPVTTASFYSMVLNFEALQLSQQAENEEWTSSANATMRSHAPSRPYVQGTGRPSGGRPSGGYPQQQQQGQGGQGGQDHRRPNGGGGGGNTGNTGRRRWRPRCQICKNSGHEAPDCRQRFNQDYCSGNPRSGNSASTSSNTDSGHWVMDSGATDHLTSDLERLHVRAPYGGKDQVQAAPLIDVHGERVIDVHGGTDPHAASTPPSSPTTAGPRCSPSPVGPSPVCSASSPSTDADSAPTQAQASSPPPTSSVPSPPAPPAHSMDVYMQQPPGFEDARYPSYVCKLQRALYGLKQSPRACHVGQALRRPGQVPADGGGGAARGGSATRRSRRAEAAAKKEGDAEMMEAAADGWHETADGWYEAAEEGAAAVEEDLALAKINAAIEERLSDLTRVKEHEATCRAGRRRLGDLLGRTSCSLCEQPATSSGCPRRRRGSCCVAERGRQERMRRRN</sequence>
<reference evidence="2" key="1">
    <citation type="submission" date="2023-07" db="EMBL/GenBank/DDBJ databases">
        <title>A chromosome-level genome assembly of Lolium multiflorum.</title>
        <authorList>
            <person name="Chen Y."/>
            <person name="Copetti D."/>
            <person name="Kolliker R."/>
            <person name="Studer B."/>
        </authorList>
    </citation>
    <scope>NUCLEOTIDE SEQUENCE</scope>
    <source>
        <strain evidence="2">02402/16</strain>
        <tissue evidence="2">Leaf</tissue>
    </source>
</reference>
<accession>A0AAD8S4T0</accession>
<name>A0AAD8S4T0_LOLMU</name>
<gene>
    <name evidence="2" type="ORF">QYE76_062933</name>
</gene>
<feature type="region of interest" description="Disordered" evidence="1">
    <location>
        <begin position="126"/>
        <end position="194"/>
    </location>
</feature>
<feature type="compositionally biased region" description="Basic and acidic residues" evidence="1">
    <location>
        <begin position="427"/>
        <end position="437"/>
    </location>
</feature>
<dbReference type="PANTHER" id="PTHR47481">
    <property type="match status" value="1"/>
</dbReference>
<evidence type="ECO:0000313" key="3">
    <source>
        <dbReference type="Proteomes" id="UP001231189"/>
    </source>
</evidence>